<accession>A0A0F7HGX7</accession>
<dbReference type="Pfam" id="PF02746">
    <property type="entry name" value="MR_MLE_N"/>
    <property type="match status" value="1"/>
</dbReference>
<dbReference type="SUPFAM" id="SSF54826">
    <property type="entry name" value="Enolase N-terminal domain-like"/>
    <property type="match status" value="1"/>
</dbReference>
<dbReference type="PANTHER" id="PTHR13794:SF58">
    <property type="entry name" value="MITOCHONDRIAL ENOLASE SUPERFAMILY MEMBER 1"/>
    <property type="match status" value="1"/>
</dbReference>
<dbReference type="InterPro" id="IPR013342">
    <property type="entry name" value="Mandelate_racemase_C"/>
</dbReference>
<dbReference type="AlphaFoldDB" id="A0A0F7HGX7"/>
<protein>
    <submittedName>
        <fullName evidence="4">Mandelate racemase</fullName>
        <ecNumber evidence="4">5.1.2.2</ecNumber>
    </submittedName>
</protein>
<dbReference type="Pfam" id="PF13378">
    <property type="entry name" value="MR_MLE_C"/>
    <property type="match status" value="1"/>
</dbReference>
<dbReference type="InterPro" id="IPR036849">
    <property type="entry name" value="Enolase-like_C_sf"/>
</dbReference>
<dbReference type="SFLD" id="SFLDG00179">
    <property type="entry name" value="mandelate_racemase"/>
    <property type="match status" value="1"/>
</dbReference>
<proteinExistence type="predicted"/>
<dbReference type="Gene3D" id="3.20.20.120">
    <property type="entry name" value="Enolase-like C-terminal domain"/>
    <property type="match status" value="1"/>
</dbReference>
<organism evidence="4">
    <name type="scientific">Serratia fonticola</name>
    <dbReference type="NCBI Taxonomy" id="47917"/>
    <lineage>
        <taxon>Bacteria</taxon>
        <taxon>Pseudomonadati</taxon>
        <taxon>Pseudomonadota</taxon>
        <taxon>Gammaproteobacteria</taxon>
        <taxon>Enterobacterales</taxon>
        <taxon>Yersiniaceae</taxon>
        <taxon>Serratia</taxon>
    </lineage>
</organism>
<dbReference type="RefSeq" id="WP_024485152.1">
    <property type="nucleotide sequence ID" value="NZ_CAMKUH010000005.1"/>
</dbReference>
<dbReference type="GO" id="GO:0000287">
    <property type="term" value="F:magnesium ion binding"/>
    <property type="evidence" value="ECO:0007669"/>
    <property type="project" value="TreeGrafter"/>
</dbReference>
<dbReference type="InterPro" id="IPR029065">
    <property type="entry name" value="Enolase_C-like"/>
</dbReference>
<evidence type="ECO:0000313" key="4">
    <source>
        <dbReference type="EMBL" id="VTR22053.1"/>
    </source>
</evidence>
<dbReference type="SMART" id="SM00922">
    <property type="entry name" value="MR_MLE"/>
    <property type="match status" value="1"/>
</dbReference>
<keyword evidence="2" id="KW-0479">Metal-binding</keyword>
<keyword evidence="4" id="KW-0413">Isomerase</keyword>
<gene>
    <name evidence="4" type="primary">mdlA</name>
    <name evidence="4" type="ORF">NCTC12965_01419</name>
</gene>
<dbReference type="KEGG" id="sfw:WN53_24690"/>
<dbReference type="GO" id="GO:0018838">
    <property type="term" value="F:mandelate racemase activity"/>
    <property type="evidence" value="ECO:0007669"/>
    <property type="project" value="UniProtKB-EC"/>
</dbReference>
<dbReference type="EC" id="5.1.2.2" evidence="4"/>
<dbReference type="EMBL" id="CABEEZ010000027">
    <property type="protein sequence ID" value="VTR22053.1"/>
    <property type="molecule type" value="Genomic_DNA"/>
</dbReference>
<comment type="cofactor">
    <cofactor evidence="1">
        <name>Mg(2+)</name>
        <dbReference type="ChEBI" id="CHEBI:18420"/>
    </cofactor>
</comment>
<sequence>MKIIKAEIFMVDLKPKVKRVDAIQSFVSQETPIVRLTTASGAVGEGYTYTIGTGGSSVVALLRDHLLPKLIGRDATMIEAIWESLLFSTHATSVGAITSLALAAIDTALWDLKCKQMNLPLYKVAGGAKARMKLYTTEGGWLHLSTQELVDDALAVKAQGFCGSKIKIGSESPVRDIERLEAVRKAVGDEYVIMTDCNQSFKFSEGKQRAALLEHVNLSWIEEPFLAQDVDSHKKLCESTTIPVAVGESIYSIQHFKEYLQNNAADIIQVDVARIGGITPWLKVAHMAECFNKIVCPHFLMELHISLCCAITNSRWLEYIPQLDSITLSKVNITGGFAYPPETPGLGIHWDWQKINQQTLVHHIIE</sequence>
<dbReference type="GO" id="GO:0016836">
    <property type="term" value="F:hydro-lyase activity"/>
    <property type="evidence" value="ECO:0007669"/>
    <property type="project" value="TreeGrafter"/>
</dbReference>
<dbReference type="PANTHER" id="PTHR13794">
    <property type="entry name" value="ENOLASE SUPERFAMILY, MANDELATE RACEMASE"/>
    <property type="match status" value="1"/>
</dbReference>
<evidence type="ECO:0000256" key="3">
    <source>
        <dbReference type="ARBA" id="ARBA00022842"/>
    </source>
</evidence>
<dbReference type="InterPro" id="IPR046945">
    <property type="entry name" value="RHMD-like"/>
</dbReference>
<dbReference type="InterPro" id="IPR013341">
    <property type="entry name" value="Mandelate_racemase_N_dom"/>
</dbReference>
<evidence type="ECO:0000256" key="1">
    <source>
        <dbReference type="ARBA" id="ARBA00001946"/>
    </source>
</evidence>
<keyword evidence="3" id="KW-0460">Magnesium</keyword>
<reference evidence="4" key="1">
    <citation type="submission" date="2019-05" db="EMBL/GenBank/DDBJ databases">
        <authorList>
            <consortium name="Pathogen Informatics"/>
        </authorList>
    </citation>
    <scope>NUCLEOTIDE SEQUENCE [LARGE SCALE GENOMIC DNA]</scope>
    <source>
        <strain evidence="4">NCTC12965</strain>
    </source>
</reference>
<dbReference type="GeneID" id="30323383"/>
<dbReference type="SFLD" id="SFLDS00001">
    <property type="entry name" value="Enolase"/>
    <property type="match status" value="1"/>
</dbReference>
<dbReference type="Gene3D" id="3.30.390.10">
    <property type="entry name" value="Enolase-like, N-terminal domain"/>
    <property type="match status" value="1"/>
</dbReference>
<dbReference type="CDD" id="cd03316">
    <property type="entry name" value="MR_like"/>
    <property type="match status" value="1"/>
</dbReference>
<dbReference type="GO" id="GO:0016052">
    <property type="term" value="P:carbohydrate catabolic process"/>
    <property type="evidence" value="ECO:0007669"/>
    <property type="project" value="TreeGrafter"/>
</dbReference>
<dbReference type="InterPro" id="IPR029017">
    <property type="entry name" value="Enolase-like_N"/>
</dbReference>
<name>A0A0F7HGX7_SERFO</name>
<dbReference type="SUPFAM" id="SSF51604">
    <property type="entry name" value="Enolase C-terminal domain-like"/>
    <property type="match status" value="1"/>
</dbReference>
<evidence type="ECO:0000256" key="2">
    <source>
        <dbReference type="ARBA" id="ARBA00022723"/>
    </source>
</evidence>